<keyword evidence="2" id="KW-0963">Cytoplasm</keyword>
<feature type="domain" description="CSD" evidence="3">
    <location>
        <begin position="1"/>
        <end position="71"/>
    </location>
</feature>
<dbReference type="InterPro" id="IPR012340">
    <property type="entry name" value="NA-bd_OB-fold"/>
</dbReference>
<comment type="subcellular location">
    <subcellularLocation>
        <location evidence="1">Cytoplasm</location>
    </subcellularLocation>
</comment>
<dbReference type="InterPro" id="IPR002059">
    <property type="entry name" value="CSP_DNA-bd"/>
</dbReference>
<protein>
    <submittedName>
        <fullName evidence="4">Cold shock domain-containing protein</fullName>
    </submittedName>
</protein>
<dbReference type="GO" id="GO:0003676">
    <property type="term" value="F:nucleic acid binding"/>
    <property type="evidence" value="ECO:0007669"/>
    <property type="project" value="InterPro"/>
</dbReference>
<dbReference type="InterPro" id="IPR011129">
    <property type="entry name" value="CSD"/>
</dbReference>
<dbReference type="Gene3D" id="2.40.50.140">
    <property type="entry name" value="Nucleic acid-binding proteins"/>
    <property type="match status" value="1"/>
</dbReference>
<sequence>MAHGTVKFYKAEKGWGAIASPDLPPGFDAWVHFSVIDMVGYRALEPGDQVEFDYEQAQQDSFRFRATRVRKLSGG</sequence>
<evidence type="ECO:0000256" key="2">
    <source>
        <dbReference type="ARBA" id="ARBA00022490"/>
    </source>
</evidence>
<dbReference type="EMBL" id="JAGSOG010000058">
    <property type="protein sequence ID" value="MBR7834439.1"/>
    <property type="molecule type" value="Genomic_DNA"/>
</dbReference>
<dbReference type="SUPFAM" id="SSF50249">
    <property type="entry name" value="Nucleic acid-binding proteins"/>
    <property type="match status" value="1"/>
</dbReference>
<reference evidence="4" key="1">
    <citation type="submission" date="2021-04" db="EMBL/GenBank/DDBJ databases">
        <title>Genome based classification of Actinospica acidithermotolerans sp. nov., an actinobacterium isolated from an Indonesian hot spring.</title>
        <authorList>
            <person name="Kusuma A.B."/>
            <person name="Putra K.E."/>
            <person name="Nafisah S."/>
            <person name="Loh J."/>
            <person name="Nouioui I."/>
            <person name="Goodfellow M."/>
        </authorList>
    </citation>
    <scope>NUCLEOTIDE SEQUENCE</scope>
    <source>
        <strain evidence="4">CSCA 57</strain>
    </source>
</reference>
<comment type="caution">
    <text evidence="4">The sequence shown here is derived from an EMBL/GenBank/DDBJ whole genome shotgun (WGS) entry which is preliminary data.</text>
</comment>
<evidence type="ECO:0000256" key="1">
    <source>
        <dbReference type="ARBA" id="ARBA00004496"/>
    </source>
</evidence>
<dbReference type="InterPro" id="IPR012156">
    <property type="entry name" value="Cold_shock_CspA"/>
</dbReference>
<dbReference type="RefSeq" id="WP_212528960.1">
    <property type="nucleotide sequence ID" value="NZ_JAGSOG010000058.1"/>
</dbReference>
<keyword evidence="5" id="KW-1185">Reference proteome</keyword>
<organism evidence="4 5">
    <name type="scientific">Actinospica durhamensis</name>
    <dbReference type="NCBI Taxonomy" id="1508375"/>
    <lineage>
        <taxon>Bacteria</taxon>
        <taxon>Bacillati</taxon>
        <taxon>Actinomycetota</taxon>
        <taxon>Actinomycetes</taxon>
        <taxon>Catenulisporales</taxon>
        <taxon>Actinospicaceae</taxon>
        <taxon>Actinospica</taxon>
    </lineage>
</organism>
<proteinExistence type="predicted"/>
<dbReference type="Proteomes" id="UP000675781">
    <property type="component" value="Unassembled WGS sequence"/>
</dbReference>
<dbReference type="AlphaFoldDB" id="A0A941EV21"/>
<evidence type="ECO:0000313" key="5">
    <source>
        <dbReference type="Proteomes" id="UP000675781"/>
    </source>
</evidence>
<evidence type="ECO:0000313" key="4">
    <source>
        <dbReference type="EMBL" id="MBR7834439.1"/>
    </source>
</evidence>
<evidence type="ECO:0000259" key="3">
    <source>
        <dbReference type="PROSITE" id="PS51857"/>
    </source>
</evidence>
<accession>A0A941EV21</accession>
<dbReference type="Pfam" id="PF00313">
    <property type="entry name" value="CSD"/>
    <property type="match status" value="1"/>
</dbReference>
<name>A0A941EV21_9ACTN</name>
<dbReference type="PIRSF" id="PIRSF002599">
    <property type="entry name" value="Cold_shock_A"/>
    <property type="match status" value="1"/>
</dbReference>
<dbReference type="PROSITE" id="PS51857">
    <property type="entry name" value="CSD_2"/>
    <property type="match status" value="1"/>
</dbReference>
<gene>
    <name evidence="4" type="ORF">KDL01_14285</name>
</gene>
<dbReference type="GO" id="GO:0005737">
    <property type="term" value="C:cytoplasm"/>
    <property type="evidence" value="ECO:0007669"/>
    <property type="project" value="UniProtKB-SubCell"/>
</dbReference>
<dbReference type="SMART" id="SM00357">
    <property type="entry name" value="CSP"/>
    <property type="match status" value="1"/>
</dbReference>